<dbReference type="InterPro" id="IPR000719">
    <property type="entry name" value="Prot_kinase_dom"/>
</dbReference>
<dbReference type="RefSeq" id="XP_007802358.1">
    <property type="nucleotide sequence ID" value="XM_007804167.1"/>
</dbReference>
<evidence type="ECO:0000256" key="11">
    <source>
        <dbReference type="ARBA" id="ARBA00030980"/>
    </source>
</evidence>
<evidence type="ECO:0000256" key="14">
    <source>
        <dbReference type="ARBA" id="ARBA00048679"/>
    </source>
</evidence>
<reference evidence="18" key="1">
    <citation type="journal article" date="2014" name="BMC Genomics">
        <title>Genome characteristics reveal the impact of lichenization on lichen-forming fungus Endocarpon pusillum Hedwig (Verrucariales, Ascomycota).</title>
        <authorList>
            <person name="Wang Y.-Y."/>
            <person name="Liu B."/>
            <person name="Zhang X.-Y."/>
            <person name="Zhou Q.-M."/>
            <person name="Zhang T."/>
            <person name="Li H."/>
            <person name="Yu Y.-F."/>
            <person name="Zhang X.-L."/>
            <person name="Hao X.-Y."/>
            <person name="Wang M."/>
            <person name="Wang L."/>
            <person name="Wei J.-C."/>
        </authorList>
    </citation>
    <scope>NUCLEOTIDE SEQUENCE [LARGE SCALE GENOMIC DNA]</scope>
    <source>
        <strain evidence="18">Z07020 / HMAS-L-300199</strain>
    </source>
</reference>
<evidence type="ECO:0000256" key="9">
    <source>
        <dbReference type="ARBA" id="ARBA00022840"/>
    </source>
</evidence>
<comment type="subcellular location">
    <subcellularLocation>
        <location evidence="2">Chromosome</location>
        <location evidence="2">Telomere</location>
    </subcellularLocation>
</comment>
<dbReference type="InterPro" id="IPR020635">
    <property type="entry name" value="Tyr_kinase_cat_dom"/>
</dbReference>
<feature type="region of interest" description="Disordered" evidence="15">
    <location>
        <begin position="548"/>
        <end position="567"/>
    </location>
</feature>
<evidence type="ECO:0000256" key="3">
    <source>
        <dbReference type="ARBA" id="ARBA00011534"/>
    </source>
</evidence>
<protein>
    <recommendedName>
        <fullName evidence="6">EKC/KEOPS complex subunit BUD32</fullName>
        <ecNumber evidence="4">2.7.11.1</ecNumber>
    </recommendedName>
    <alternativeName>
        <fullName evidence="11 12">Atypical Serine/threonine protein kinase BUD32</fullName>
    </alternativeName>
    <alternativeName>
        <fullName evidence="5">EKC/KEOPS complex subunit bud32</fullName>
    </alternativeName>
</protein>
<evidence type="ECO:0000256" key="15">
    <source>
        <dbReference type="SAM" id="MobiDB-lite"/>
    </source>
</evidence>
<comment type="catalytic activity">
    <reaction evidence="14">
        <text>L-seryl-[protein] + ATP = O-phospho-L-seryl-[protein] + ADP + H(+)</text>
        <dbReference type="Rhea" id="RHEA:17989"/>
        <dbReference type="Rhea" id="RHEA-COMP:9863"/>
        <dbReference type="Rhea" id="RHEA-COMP:11604"/>
        <dbReference type="ChEBI" id="CHEBI:15378"/>
        <dbReference type="ChEBI" id="CHEBI:29999"/>
        <dbReference type="ChEBI" id="CHEBI:30616"/>
        <dbReference type="ChEBI" id="CHEBI:83421"/>
        <dbReference type="ChEBI" id="CHEBI:456216"/>
        <dbReference type="EC" id="2.7.11.1"/>
    </reaction>
</comment>
<dbReference type="GeneID" id="19242325"/>
<keyword evidence="10" id="KW-0158">Chromosome</keyword>
<feature type="domain" description="Protein kinase" evidence="16">
    <location>
        <begin position="241"/>
        <end position="517"/>
    </location>
</feature>
<keyword evidence="7" id="KW-0723">Serine/threonine-protein kinase</keyword>
<dbReference type="Proteomes" id="UP000019373">
    <property type="component" value="Unassembled WGS sequence"/>
</dbReference>
<dbReference type="EC" id="2.7.11.1" evidence="4"/>
<dbReference type="GO" id="GO:0004713">
    <property type="term" value="F:protein tyrosine kinase activity"/>
    <property type="evidence" value="ECO:0007669"/>
    <property type="project" value="InterPro"/>
</dbReference>
<evidence type="ECO:0000313" key="18">
    <source>
        <dbReference type="Proteomes" id="UP000019373"/>
    </source>
</evidence>
<sequence>MTSSFNGDFARLVPRNRASQVLFSETIAYVDKNDTFHLRFMERALAEAYHASSESPEDTTDYDSPHDAIDRDLQLKDIPNSGYYVFSFDKKRAPEMPHIGWRVGRGTSKVPMNRGVDLLLAKPGHPWGKKIASVHLLFRFNLRSGFLVMSAQSQKTLVEVKVGTTWERLAYKGERLIHQPTVLVRAGVCEYELEYTVEEKHREAYFEERMVFLESIQPNKDARAGNFRKLPGDSCVLKGRYLEFETKGYGTFGWVSQGLDTRNGDPVAIKELRLKSRSNRDEALLEVKMGKDFLNKRGLLPILDAWCEHGNSEGCGSPERYYIVMPHALTDLSTNFWTSLRISQVDKLRWLRDLLEGLATLHMMGIIHRDIRPQNMLIMSNSPPRASICDFGKAIKAQTSNFTAIGPISTCAPEVWRVLNFGPYTNKIDTWAFGYAIADILGYSVEKYPGADGLKEANPKITRNRHAAMVQMLLDHSEKRPEDAALVDLALKLLVWDSKLRWSAKQALSHKCWAPILREIGGDRDSREAATEEYQPQAKRVHVIASEADPPAPLHETVPTQEASEETKAMIARLYPKKKG</sequence>
<dbReference type="AlphaFoldDB" id="U1GIK4"/>
<gene>
    <name evidence="17" type="ORF">EPUS_07443</name>
</gene>
<evidence type="ECO:0000256" key="12">
    <source>
        <dbReference type="ARBA" id="ARBA00033194"/>
    </source>
</evidence>
<keyword evidence="8" id="KW-0547">Nucleotide-binding</keyword>
<dbReference type="Gene3D" id="1.10.510.10">
    <property type="entry name" value="Transferase(Phosphotransferase) domain 1"/>
    <property type="match status" value="1"/>
</dbReference>
<comment type="subunit">
    <text evidence="3">Component of the EKC/KEOPS complex composed of at least BUD32, CGI121, GON7, KAE1 and PCC1; the whole complex dimerizes.</text>
</comment>
<dbReference type="PROSITE" id="PS50011">
    <property type="entry name" value="PROTEIN_KINASE_DOM"/>
    <property type="match status" value="1"/>
</dbReference>
<dbReference type="EMBL" id="KE721155">
    <property type="protein sequence ID" value="ERF71973.1"/>
    <property type="molecule type" value="Genomic_DNA"/>
</dbReference>
<evidence type="ECO:0000256" key="4">
    <source>
        <dbReference type="ARBA" id="ARBA00012513"/>
    </source>
</evidence>
<evidence type="ECO:0000256" key="2">
    <source>
        <dbReference type="ARBA" id="ARBA00004574"/>
    </source>
</evidence>
<dbReference type="InterPro" id="IPR008266">
    <property type="entry name" value="Tyr_kinase_AS"/>
</dbReference>
<dbReference type="Pfam" id="PF00069">
    <property type="entry name" value="Pkinase"/>
    <property type="match status" value="1"/>
</dbReference>
<dbReference type="GO" id="GO:0000781">
    <property type="term" value="C:chromosome, telomeric region"/>
    <property type="evidence" value="ECO:0007669"/>
    <property type="project" value="UniProtKB-SubCell"/>
</dbReference>
<dbReference type="SMART" id="SM00219">
    <property type="entry name" value="TyrKc"/>
    <property type="match status" value="1"/>
</dbReference>
<keyword evidence="7" id="KW-0808">Transferase</keyword>
<dbReference type="PROSITE" id="PS00109">
    <property type="entry name" value="PROTEIN_KINASE_TYR"/>
    <property type="match status" value="1"/>
</dbReference>
<dbReference type="eggNOG" id="KOG0660">
    <property type="taxonomic scope" value="Eukaryota"/>
</dbReference>
<dbReference type="Gene3D" id="3.30.200.20">
    <property type="entry name" value="Phosphorylase Kinase, domain 1"/>
    <property type="match status" value="1"/>
</dbReference>
<accession>U1GIK4</accession>
<evidence type="ECO:0000256" key="8">
    <source>
        <dbReference type="ARBA" id="ARBA00022741"/>
    </source>
</evidence>
<evidence type="ECO:0000256" key="7">
    <source>
        <dbReference type="ARBA" id="ARBA00022527"/>
    </source>
</evidence>
<name>U1GIK4_ENDPU</name>
<keyword evidence="9" id="KW-0067">ATP-binding</keyword>
<dbReference type="GO" id="GO:0004674">
    <property type="term" value="F:protein serine/threonine kinase activity"/>
    <property type="evidence" value="ECO:0007669"/>
    <property type="project" value="UniProtKB-KW"/>
</dbReference>
<evidence type="ECO:0000256" key="6">
    <source>
        <dbReference type="ARBA" id="ARBA00019973"/>
    </source>
</evidence>
<keyword evidence="18" id="KW-1185">Reference proteome</keyword>
<dbReference type="InterPro" id="IPR050117">
    <property type="entry name" value="MAPK"/>
</dbReference>
<comment type="function">
    <text evidence="1">Component of the EKC/KEOPS complex that is required for the formation of a threonylcarbamoyl group on adenosine at position 37 (t(6)A37) in tRNAs that read codons beginning with adenine. The complex is probably involved in the transfer of the threonylcarbamoyl moiety of threonylcarbamoyl-AMP (TC-AMP) to the N6 group of A37. BUD32 has ATPase activity in the context of the EKC/KEOPS complex and likely plays a supporting role to the catalytic subunit KAE1. The EKC/KEOPS complex also promotes both telomere uncapping and telomere elongation. The complex is required for efficient recruitment of transcriptional coactivators.</text>
</comment>
<keyword evidence="7" id="KW-0418">Kinase</keyword>
<dbReference type="GO" id="GO:0005524">
    <property type="term" value="F:ATP binding"/>
    <property type="evidence" value="ECO:0007669"/>
    <property type="project" value="UniProtKB-KW"/>
</dbReference>
<proteinExistence type="predicted"/>
<dbReference type="InterPro" id="IPR011009">
    <property type="entry name" value="Kinase-like_dom_sf"/>
</dbReference>
<dbReference type="OMA" id="ETSWNVW"/>
<dbReference type="CDD" id="cd00180">
    <property type="entry name" value="PKc"/>
    <property type="match status" value="1"/>
</dbReference>
<comment type="catalytic activity">
    <reaction evidence="13">
        <text>L-threonyl-[protein] + ATP = O-phospho-L-threonyl-[protein] + ADP + H(+)</text>
        <dbReference type="Rhea" id="RHEA:46608"/>
        <dbReference type="Rhea" id="RHEA-COMP:11060"/>
        <dbReference type="Rhea" id="RHEA-COMP:11605"/>
        <dbReference type="ChEBI" id="CHEBI:15378"/>
        <dbReference type="ChEBI" id="CHEBI:30013"/>
        <dbReference type="ChEBI" id="CHEBI:30616"/>
        <dbReference type="ChEBI" id="CHEBI:61977"/>
        <dbReference type="ChEBI" id="CHEBI:456216"/>
        <dbReference type="EC" id="2.7.11.1"/>
    </reaction>
</comment>
<organism evidence="17 18">
    <name type="scientific">Endocarpon pusillum (strain Z07020 / HMAS-L-300199)</name>
    <name type="common">Lichen-forming fungus</name>
    <dbReference type="NCBI Taxonomy" id="1263415"/>
    <lineage>
        <taxon>Eukaryota</taxon>
        <taxon>Fungi</taxon>
        <taxon>Dikarya</taxon>
        <taxon>Ascomycota</taxon>
        <taxon>Pezizomycotina</taxon>
        <taxon>Eurotiomycetes</taxon>
        <taxon>Chaetothyriomycetidae</taxon>
        <taxon>Verrucariales</taxon>
        <taxon>Verrucariaceae</taxon>
        <taxon>Endocarpon</taxon>
    </lineage>
</organism>
<keyword evidence="10" id="KW-0779">Telomere</keyword>
<dbReference type="SUPFAM" id="SSF56112">
    <property type="entry name" value="Protein kinase-like (PK-like)"/>
    <property type="match status" value="1"/>
</dbReference>
<dbReference type="OrthoDB" id="5979581at2759"/>
<evidence type="ECO:0000313" key="17">
    <source>
        <dbReference type="EMBL" id="ERF71973.1"/>
    </source>
</evidence>
<dbReference type="HOGENOM" id="CLU_454185_0_0_1"/>
<dbReference type="PANTHER" id="PTHR24055">
    <property type="entry name" value="MITOGEN-ACTIVATED PROTEIN KINASE"/>
    <property type="match status" value="1"/>
</dbReference>
<evidence type="ECO:0000256" key="13">
    <source>
        <dbReference type="ARBA" id="ARBA00047899"/>
    </source>
</evidence>
<evidence type="ECO:0000256" key="5">
    <source>
        <dbReference type="ARBA" id="ARBA00013948"/>
    </source>
</evidence>
<evidence type="ECO:0000259" key="16">
    <source>
        <dbReference type="PROSITE" id="PS50011"/>
    </source>
</evidence>
<evidence type="ECO:0000256" key="1">
    <source>
        <dbReference type="ARBA" id="ARBA00003747"/>
    </source>
</evidence>
<evidence type="ECO:0000256" key="10">
    <source>
        <dbReference type="ARBA" id="ARBA00022895"/>
    </source>
</evidence>